<dbReference type="Proteomes" id="UP000246715">
    <property type="component" value="Segment"/>
</dbReference>
<organism evidence="1 2">
    <name type="scientific">Paramecium bursaria Chlorella virus MT325</name>
    <name type="common">PBCV-MT325</name>
    <dbReference type="NCBI Taxonomy" id="346932"/>
    <lineage>
        <taxon>Viruses</taxon>
        <taxon>Varidnaviria</taxon>
        <taxon>Bamfordvirae</taxon>
        <taxon>Nucleocytoviricota</taxon>
        <taxon>Megaviricetes</taxon>
        <taxon>Algavirales</taxon>
        <taxon>Phycodnaviridae</taxon>
        <taxon>Chlorovirus</taxon>
        <taxon>Chlorovirus conductrix</taxon>
        <taxon>Paramecium bursaria Chlorella virus A1</taxon>
    </lineage>
</organism>
<sequence length="140" mass="16554">MAPFRGGHRHLDPRRLRRASGRTCGGLLWLPSAMASFRWCRRHLDLHRLRRASGRTRGGLLWLPSARLDTNVPSDIRRVFRCLIVCFVDIRGMRLCLFKRLYELLLKRLVRLWSVARRVVLWVYFHIGARPRKSVRSVLI</sequence>
<accession>A7IVL6</accession>
<name>A7IVL6_PBCVM</name>
<protein>
    <submittedName>
        <fullName evidence="1">Uncharacterized protein m836R</fullName>
    </submittedName>
</protein>
<proteinExistence type="predicted"/>
<reference evidence="1 2" key="1">
    <citation type="journal article" date="2007" name="Virology">
        <title>Sequence and annotation of the 314-kb MT325 and the 321-kb FR483 viruses that infect Chlorella Pbi.</title>
        <authorList>
            <person name="Fitzgerald L.A."/>
            <person name="Graves M.V."/>
            <person name="Li X."/>
            <person name="Feldblyum T."/>
            <person name="Hartigan J."/>
            <person name="Van Etten J.L."/>
        </authorList>
    </citation>
    <scope>NUCLEOTIDE SEQUENCE [LARGE SCALE GENOMIC DNA]</scope>
    <source>
        <strain evidence="1 2">MT325</strain>
    </source>
</reference>
<evidence type="ECO:0000313" key="2">
    <source>
        <dbReference type="Proteomes" id="UP000246715"/>
    </source>
</evidence>
<dbReference type="EMBL" id="DQ491001">
    <property type="protein sequence ID" value="ABT14390.1"/>
    <property type="molecule type" value="Genomic_DNA"/>
</dbReference>
<evidence type="ECO:0000313" key="1">
    <source>
        <dbReference type="EMBL" id="ABT14390.1"/>
    </source>
</evidence>
<gene>
    <name evidence="1" type="primary">m836R</name>
    <name evidence="1" type="ORF">MT325_m836R</name>
</gene>
<organismHost>
    <name type="scientific">Paramecium bursaria</name>
    <dbReference type="NCBI Taxonomy" id="74790"/>
</organismHost>